<accession>A0A645H7N9</accession>
<dbReference type="AlphaFoldDB" id="A0A645H7N9"/>
<proteinExistence type="inferred from homology"/>
<comment type="caution">
    <text evidence="7">The sequence shown here is derived from an EMBL/GenBank/DDBJ whole genome shotgun (WGS) entry which is preliminary data.</text>
</comment>
<evidence type="ECO:0000256" key="2">
    <source>
        <dbReference type="ARBA" id="ARBA00005893"/>
    </source>
</evidence>
<dbReference type="EC" id="3.1.3.45" evidence="7"/>
<dbReference type="PIRSF" id="PIRSF006118">
    <property type="entry name" value="KDO8-P_Ptase"/>
    <property type="match status" value="1"/>
</dbReference>
<reference evidence="7" key="1">
    <citation type="submission" date="2019-08" db="EMBL/GenBank/DDBJ databases">
        <authorList>
            <person name="Kucharzyk K."/>
            <person name="Murdoch R.W."/>
            <person name="Higgins S."/>
            <person name="Loffler F."/>
        </authorList>
    </citation>
    <scope>NUCLEOTIDE SEQUENCE</scope>
</reference>
<evidence type="ECO:0000256" key="3">
    <source>
        <dbReference type="ARBA" id="ARBA00011881"/>
    </source>
</evidence>
<keyword evidence="6" id="KW-0460">Magnesium</keyword>
<dbReference type="InterPro" id="IPR036412">
    <property type="entry name" value="HAD-like_sf"/>
</dbReference>
<dbReference type="Pfam" id="PF08282">
    <property type="entry name" value="Hydrolase_3"/>
    <property type="match status" value="1"/>
</dbReference>
<dbReference type="PANTHER" id="PTHR21485:SF3">
    <property type="entry name" value="N-ACYLNEURAMINATE CYTIDYLYLTRANSFERASE"/>
    <property type="match status" value="1"/>
</dbReference>
<dbReference type="InterPro" id="IPR050793">
    <property type="entry name" value="CMP-NeuNAc_synthase"/>
</dbReference>
<dbReference type="InterPro" id="IPR023214">
    <property type="entry name" value="HAD_sf"/>
</dbReference>
<comment type="cofactor">
    <cofactor evidence="1">
        <name>Mg(2+)</name>
        <dbReference type="ChEBI" id="CHEBI:18420"/>
    </cofactor>
</comment>
<dbReference type="GO" id="GO:0046872">
    <property type="term" value="F:metal ion binding"/>
    <property type="evidence" value="ECO:0007669"/>
    <property type="project" value="UniProtKB-KW"/>
</dbReference>
<keyword evidence="4" id="KW-0479">Metal-binding</keyword>
<dbReference type="SFLD" id="SFLDG01136">
    <property type="entry name" value="C1.6:_Phosphoserine_Phosphatas"/>
    <property type="match status" value="1"/>
</dbReference>
<gene>
    <name evidence="7" type="primary">kdsC_21</name>
    <name evidence="7" type="ORF">SDC9_181602</name>
</gene>
<dbReference type="SUPFAM" id="SSF56784">
    <property type="entry name" value="HAD-like"/>
    <property type="match status" value="1"/>
</dbReference>
<dbReference type="GO" id="GO:0008781">
    <property type="term" value="F:N-acylneuraminate cytidylyltransferase activity"/>
    <property type="evidence" value="ECO:0007669"/>
    <property type="project" value="TreeGrafter"/>
</dbReference>
<dbReference type="PANTHER" id="PTHR21485">
    <property type="entry name" value="HAD SUPERFAMILY MEMBERS CMAS AND KDSC"/>
    <property type="match status" value="1"/>
</dbReference>
<keyword evidence="5 7" id="KW-0378">Hydrolase</keyword>
<evidence type="ECO:0000256" key="4">
    <source>
        <dbReference type="ARBA" id="ARBA00022723"/>
    </source>
</evidence>
<dbReference type="GO" id="GO:0019143">
    <property type="term" value="F:3-deoxy-manno-octulosonate-8-phosphatase activity"/>
    <property type="evidence" value="ECO:0007669"/>
    <property type="project" value="UniProtKB-EC"/>
</dbReference>
<comment type="similarity">
    <text evidence="2">Belongs to the KdsC family.</text>
</comment>
<dbReference type="NCBIfam" id="TIGR01670">
    <property type="entry name" value="KdsC-phosphatas"/>
    <property type="match status" value="1"/>
</dbReference>
<comment type="subunit">
    <text evidence="3">Homotetramer.</text>
</comment>
<evidence type="ECO:0000256" key="5">
    <source>
        <dbReference type="ARBA" id="ARBA00022801"/>
    </source>
</evidence>
<dbReference type="CDD" id="cd01630">
    <property type="entry name" value="HAD_KDO-like"/>
    <property type="match status" value="1"/>
</dbReference>
<dbReference type="Gene3D" id="3.40.50.1000">
    <property type="entry name" value="HAD superfamily/HAD-like"/>
    <property type="match status" value="1"/>
</dbReference>
<dbReference type="SFLD" id="SFLDG01138">
    <property type="entry name" value="C1.6.2:_Deoxy-d-mannose-octulo"/>
    <property type="match status" value="1"/>
</dbReference>
<organism evidence="7">
    <name type="scientific">bioreactor metagenome</name>
    <dbReference type="NCBI Taxonomy" id="1076179"/>
    <lineage>
        <taxon>unclassified sequences</taxon>
        <taxon>metagenomes</taxon>
        <taxon>ecological metagenomes</taxon>
    </lineage>
</organism>
<dbReference type="SFLD" id="SFLDS00003">
    <property type="entry name" value="Haloacid_Dehalogenase"/>
    <property type="match status" value="1"/>
</dbReference>
<evidence type="ECO:0000313" key="7">
    <source>
        <dbReference type="EMBL" id="MPN34109.1"/>
    </source>
</evidence>
<evidence type="ECO:0000256" key="1">
    <source>
        <dbReference type="ARBA" id="ARBA00001946"/>
    </source>
</evidence>
<evidence type="ECO:0000256" key="6">
    <source>
        <dbReference type="ARBA" id="ARBA00022842"/>
    </source>
</evidence>
<sequence>MAIKLLAMDVDGTLTDGKINIGVNGELFKSFDVRDGYGIKHLCENYGIITAVITARSSEIVEFRSKELGVKEIHQGIFDKREKLIDLSSKYGLNPDQIAYIGDDVNDLPAISFAGMTFAPRNAHPDVKKEVDYILNSDGGHGAVRECIDLIINKLKSDVK</sequence>
<protein>
    <submittedName>
        <fullName evidence="7">3-deoxy-D-manno-octulosonate 8-phosphate phosphatase KdsC</fullName>
        <ecNumber evidence="7">3.1.3.45</ecNumber>
    </submittedName>
</protein>
<dbReference type="FunFam" id="3.40.50.1000:FF:000029">
    <property type="entry name" value="3-deoxy-D-manno-octulosonate 8-phosphate phosphatase KdsC"/>
    <property type="match status" value="1"/>
</dbReference>
<name>A0A645H7N9_9ZZZZ</name>
<dbReference type="InterPro" id="IPR010023">
    <property type="entry name" value="KdsC_fam"/>
</dbReference>
<dbReference type="EMBL" id="VSSQ01086980">
    <property type="protein sequence ID" value="MPN34109.1"/>
    <property type="molecule type" value="Genomic_DNA"/>
</dbReference>